<proteinExistence type="predicted"/>
<evidence type="ECO:0000313" key="1">
    <source>
        <dbReference type="EMBL" id="ACI64442.1"/>
    </source>
</evidence>
<dbReference type="GeneID" id="7446210"/>
<dbReference type="HOGENOM" id="CLU_653001_0_0_1"/>
<dbReference type="InParanoid" id="B5YME0"/>
<dbReference type="eggNOG" id="ENOG502S189">
    <property type="taxonomic scope" value="Eukaryota"/>
</dbReference>
<organism evidence="1 2">
    <name type="scientific">Thalassiosira pseudonana</name>
    <name type="common">Marine diatom</name>
    <name type="synonym">Cyclotella nana</name>
    <dbReference type="NCBI Taxonomy" id="35128"/>
    <lineage>
        <taxon>Eukaryota</taxon>
        <taxon>Sar</taxon>
        <taxon>Stramenopiles</taxon>
        <taxon>Ochrophyta</taxon>
        <taxon>Bacillariophyta</taxon>
        <taxon>Coscinodiscophyceae</taxon>
        <taxon>Thalassiosirophycidae</taxon>
        <taxon>Thalassiosirales</taxon>
        <taxon>Thalassiosiraceae</taxon>
        <taxon>Thalassiosira</taxon>
    </lineage>
</organism>
<reference evidence="1 2" key="2">
    <citation type="journal article" date="2008" name="Nature">
        <title>The Phaeodactylum genome reveals the evolutionary history of diatom genomes.</title>
        <authorList>
            <person name="Bowler C."/>
            <person name="Allen A.E."/>
            <person name="Badger J.H."/>
            <person name="Grimwood J."/>
            <person name="Jabbari K."/>
            <person name="Kuo A."/>
            <person name="Maheswari U."/>
            <person name="Martens C."/>
            <person name="Maumus F."/>
            <person name="Otillar R.P."/>
            <person name="Rayko E."/>
            <person name="Salamov A."/>
            <person name="Vandepoele K."/>
            <person name="Beszteri B."/>
            <person name="Gruber A."/>
            <person name="Heijde M."/>
            <person name="Katinka M."/>
            <person name="Mock T."/>
            <person name="Valentin K."/>
            <person name="Verret F."/>
            <person name="Berges J.A."/>
            <person name="Brownlee C."/>
            <person name="Cadoret J.P."/>
            <person name="Chiovitti A."/>
            <person name="Choi C.J."/>
            <person name="Coesel S."/>
            <person name="De Martino A."/>
            <person name="Detter J.C."/>
            <person name="Durkin C."/>
            <person name="Falciatore A."/>
            <person name="Fournet J."/>
            <person name="Haruta M."/>
            <person name="Huysman M.J."/>
            <person name="Jenkins B.D."/>
            <person name="Jiroutova K."/>
            <person name="Jorgensen R.E."/>
            <person name="Joubert Y."/>
            <person name="Kaplan A."/>
            <person name="Kroger N."/>
            <person name="Kroth P.G."/>
            <person name="La Roche J."/>
            <person name="Lindquist E."/>
            <person name="Lommer M."/>
            <person name="Martin-Jezequel V."/>
            <person name="Lopez P.J."/>
            <person name="Lucas S."/>
            <person name="Mangogna M."/>
            <person name="McGinnis K."/>
            <person name="Medlin L.K."/>
            <person name="Montsant A."/>
            <person name="Oudot-Le Secq M.P."/>
            <person name="Napoli C."/>
            <person name="Obornik M."/>
            <person name="Parker M.S."/>
            <person name="Petit J.L."/>
            <person name="Porcel B.M."/>
            <person name="Poulsen N."/>
            <person name="Robison M."/>
            <person name="Rychlewski L."/>
            <person name="Rynearson T.A."/>
            <person name="Schmutz J."/>
            <person name="Shapiro H."/>
            <person name="Siaut M."/>
            <person name="Stanley M."/>
            <person name="Sussman M.R."/>
            <person name="Taylor A.R."/>
            <person name="Vardi A."/>
            <person name="von Dassow P."/>
            <person name="Vyverman W."/>
            <person name="Willis A."/>
            <person name="Wyrwicz L.S."/>
            <person name="Rokhsar D.S."/>
            <person name="Weissenbach J."/>
            <person name="Armbrust E.V."/>
            <person name="Green B.R."/>
            <person name="Van de Peer Y."/>
            <person name="Grigoriev I.V."/>
        </authorList>
    </citation>
    <scope>NUCLEOTIDE SEQUENCE [LARGE SCALE GENOMIC DNA]</scope>
    <source>
        <strain evidence="1 2">CCMP1335</strain>
    </source>
</reference>
<name>B5YME0_THAPS</name>
<evidence type="ECO:0000313" key="2">
    <source>
        <dbReference type="Proteomes" id="UP000001449"/>
    </source>
</evidence>
<protein>
    <submittedName>
        <fullName evidence="1">Uncharacterized protein</fullName>
    </submittedName>
</protein>
<dbReference type="PaxDb" id="35128-Thaps6757"/>
<dbReference type="Proteomes" id="UP000001449">
    <property type="component" value="Chromosome 7"/>
</dbReference>
<gene>
    <name evidence="1" type="ORF">THAPS_6757</name>
</gene>
<accession>B5YME0</accession>
<dbReference type="PANTHER" id="PTHR39290:SF6">
    <property type="entry name" value="S-ADENOSYL-L-METHIONINE-DEPENDENT METHYLTRANSFERASES SUPERFAMILY PROTEIN"/>
    <property type="match status" value="1"/>
</dbReference>
<dbReference type="AlphaFoldDB" id="B5YME0"/>
<keyword evidence="2" id="KW-1185">Reference proteome</keyword>
<dbReference type="RefSeq" id="XP_002295725.1">
    <property type="nucleotide sequence ID" value="XM_002295689.1"/>
</dbReference>
<dbReference type="PANTHER" id="PTHR39290">
    <property type="entry name" value="C3H1-TYPE DOMAIN-CONTAINING PROTEIN-RELATED"/>
    <property type="match status" value="1"/>
</dbReference>
<dbReference type="KEGG" id="tps:THAPS_6757"/>
<dbReference type="OMA" id="KRCECEV"/>
<sequence length="421" mass="46938">MATPQRLLHSLATRVPLAYSRVGVQPHHHQAIAVAATLTLTLTLSAVPLACISTSSTVDNKRKHGGNKDTVNTSWVTSLLYAQFNTSHKRCECEVIPPHPTLSSTAPSPDPSLKPLSRLTLLLYKSKLISYSSLPVPRLLTPRDPIFSYPELKRGLRRRQHDESSLQRILSSPKLKDARAKQDQQSLNAILEQMNVCVYGEGVTPHLREDFLMQYGCTGHTPEILEYLQKIGEARGFIEVGAGNGQWARALNDCNNGFCEKAHSEKSPSLQNNKHKWEFVLAYDNMANLPLSPQIYHRKTLPVQRFFYDGVRRCTSHVDAVQGYASRGRVLLLVYPPPGSMAVETVEAYANANSKNDTVVFVGEGRGGANANDELFDYLLGRDGENNTTIKKQWALMKVMDVRPSPGGKGYEKLFVFQRVR</sequence>
<dbReference type="EMBL" id="CP001160">
    <property type="protein sequence ID" value="ACI64442.1"/>
    <property type="molecule type" value="Genomic_DNA"/>
</dbReference>
<reference evidence="1 2" key="1">
    <citation type="journal article" date="2004" name="Science">
        <title>The genome of the diatom Thalassiosira pseudonana: ecology, evolution, and metabolism.</title>
        <authorList>
            <person name="Armbrust E.V."/>
            <person name="Berges J.A."/>
            <person name="Bowler C."/>
            <person name="Green B.R."/>
            <person name="Martinez D."/>
            <person name="Putnam N.H."/>
            <person name="Zhou S."/>
            <person name="Allen A.E."/>
            <person name="Apt K.E."/>
            <person name="Bechner M."/>
            <person name="Brzezinski M.A."/>
            <person name="Chaal B.K."/>
            <person name="Chiovitti A."/>
            <person name="Davis A.K."/>
            <person name="Demarest M.S."/>
            <person name="Detter J.C."/>
            <person name="Glavina T."/>
            <person name="Goodstein D."/>
            <person name="Hadi M.Z."/>
            <person name="Hellsten U."/>
            <person name="Hildebrand M."/>
            <person name="Jenkins B.D."/>
            <person name="Jurka J."/>
            <person name="Kapitonov V.V."/>
            <person name="Kroger N."/>
            <person name="Lau W.W."/>
            <person name="Lane T.W."/>
            <person name="Larimer F.W."/>
            <person name="Lippmeier J.C."/>
            <person name="Lucas S."/>
            <person name="Medina M."/>
            <person name="Montsant A."/>
            <person name="Obornik M."/>
            <person name="Parker M.S."/>
            <person name="Palenik B."/>
            <person name="Pazour G.J."/>
            <person name="Richardson P.M."/>
            <person name="Rynearson T.A."/>
            <person name="Saito M.A."/>
            <person name="Schwartz D.C."/>
            <person name="Thamatrakoln K."/>
            <person name="Valentin K."/>
            <person name="Vardi A."/>
            <person name="Wilkerson F.P."/>
            <person name="Rokhsar D.S."/>
        </authorList>
    </citation>
    <scope>NUCLEOTIDE SEQUENCE [LARGE SCALE GENOMIC DNA]</scope>
    <source>
        <strain evidence="1 2">CCMP1335</strain>
    </source>
</reference>